<protein>
    <submittedName>
        <fullName evidence="27">Cytoskeleton-associated protein 5</fullName>
    </submittedName>
</protein>
<feature type="compositionally biased region" description="Polar residues" evidence="24">
    <location>
        <begin position="3104"/>
        <end position="3114"/>
    </location>
</feature>
<feature type="compositionally biased region" description="Polar residues" evidence="24">
    <location>
        <begin position="3930"/>
        <end position="3942"/>
    </location>
</feature>
<evidence type="ECO:0000256" key="2">
    <source>
        <dbReference type="ARBA" id="ARBA00004116"/>
    </source>
</evidence>
<dbReference type="InterPro" id="IPR021133">
    <property type="entry name" value="HEAT_type_2"/>
</dbReference>
<keyword evidence="25" id="KW-1133">Transmembrane helix</keyword>
<feature type="transmembrane region" description="Helical" evidence="25">
    <location>
        <begin position="3689"/>
        <end position="3711"/>
    </location>
</feature>
<evidence type="ECO:0000256" key="10">
    <source>
        <dbReference type="ARBA" id="ARBA00022737"/>
    </source>
</evidence>
<dbReference type="InterPro" id="IPR033121">
    <property type="entry name" value="PEPTIDASE_A1"/>
</dbReference>
<feature type="active site" evidence="19">
    <location>
        <position position="461"/>
    </location>
</feature>
<feature type="domain" description="Peptidase A1" evidence="26">
    <location>
        <begin position="262"/>
        <end position="570"/>
    </location>
</feature>
<feature type="region of interest" description="Disordered" evidence="24">
    <location>
        <begin position="1482"/>
        <end position="1577"/>
    </location>
</feature>
<dbReference type="PROSITE" id="PS51767">
    <property type="entry name" value="PEPTIDASE_A1"/>
    <property type="match status" value="1"/>
</dbReference>
<keyword evidence="25" id="KW-0472">Membrane</keyword>
<feature type="repeat" description="HEAT" evidence="21">
    <location>
        <begin position="1422"/>
        <end position="1459"/>
    </location>
</feature>
<dbReference type="SMART" id="SM01349">
    <property type="entry name" value="TOG"/>
    <property type="match status" value="5"/>
</dbReference>
<feature type="compositionally biased region" description="Low complexity" evidence="24">
    <location>
        <begin position="3900"/>
        <end position="3909"/>
    </location>
</feature>
<evidence type="ECO:0000256" key="16">
    <source>
        <dbReference type="ARBA" id="ARBA00023180"/>
    </source>
</evidence>
<dbReference type="EMBL" id="SSOP01000010">
    <property type="protein sequence ID" value="KAB5595303.1"/>
    <property type="molecule type" value="Genomic_DNA"/>
</dbReference>
<evidence type="ECO:0000256" key="5">
    <source>
        <dbReference type="ARBA" id="ARBA00022490"/>
    </source>
</evidence>
<dbReference type="FunFam" id="3.40.50.720:FF:000022">
    <property type="entry name" value="Cinnamyl alcohol dehydrogenase"/>
    <property type="match status" value="1"/>
</dbReference>
<dbReference type="InterPro" id="IPR001969">
    <property type="entry name" value="Aspartic_peptidase_AS"/>
</dbReference>
<feature type="region of interest" description="Disordered" evidence="24">
    <location>
        <begin position="3872"/>
        <end position="4040"/>
    </location>
</feature>
<feature type="compositionally biased region" description="Low complexity" evidence="24">
    <location>
        <begin position="2934"/>
        <end position="2947"/>
    </location>
</feature>
<keyword evidence="28" id="KW-1185">Reference proteome</keyword>
<feature type="compositionally biased region" description="Polar residues" evidence="24">
    <location>
        <begin position="2576"/>
        <end position="2591"/>
    </location>
</feature>
<dbReference type="Gene3D" id="2.40.70.10">
    <property type="entry name" value="Acid Proteases"/>
    <property type="match status" value="2"/>
</dbReference>
<dbReference type="InterPro" id="IPR011032">
    <property type="entry name" value="GroES-like_sf"/>
</dbReference>
<dbReference type="PROSITE" id="PS00141">
    <property type="entry name" value="ASP_PROTEASE"/>
    <property type="match status" value="2"/>
</dbReference>
<evidence type="ECO:0000256" key="14">
    <source>
        <dbReference type="ARBA" id="ARBA00023002"/>
    </source>
</evidence>
<accession>A0A5N5QUT3</accession>
<dbReference type="InterPro" id="IPR048491">
    <property type="entry name" value="XMAP215_CLASP_TOG"/>
</dbReference>
<dbReference type="SUPFAM" id="SSF50630">
    <property type="entry name" value="Acid proteases"/>
    <property type="match status" value="1"/>
</dbReference>
<dbReference type="GO" id="GO:0030951">
    <property type="term" value="P:establishment or maintenance of microtubule cytoskeleton polarity"/>
    <property type="evidence" value="ECO:0007669"/>
    <property type="project" value="InterPro"/>
</dbReference>
<keyword evidence="15 20" id="KW-1015">Disulfide bond</keyword>
<evidence type="ECO:0000256" key="1">
    <source>
        <dbReference type="ARBA" id="ARBA00001947"/>
    </source>
</evidence>
<dbReference type="SMART" id="SM00563">
    <property type="entry name" value="PlsC"/>
    <property type="match status" value="1"/>
</dbReference>
<keyword evidence="10" id="KW-0677">Repeat</keyword>
<feature type="compositionally biased region" description="Low complexity" evidence="24">
    <location>
        <begin position="2095"/>
        <end position="2146"/>
    </location>
</feature>
<evidence type="ECO:0000256" key="25">
    <source>
        <dbReference type="SAM" id="Phobius"/>
    </source>
</evidence>
<dbReference type="InterPro" id="IPR029752">
    <property type="entry name" value="D-isomer_DH_CS1"/>
</dbReference>
<gene>
    <name evidence="27" type="ORF">CTheo_1175</name>
</gene>
<dbReference type="InterPro" id="IPR036748">
    <property type="entry name" value="MTH938-like_sf"/>
</dbReference>
<feature type="region of interest" description="Disordered" evidence="24">
    <location>
        <begin position="2481"/>
        <end position="2636"/>
    </location>
</feature>
<dbReference type="GO" id="GO:0005881">
    <property type="term" value="C:cytoplasmic microtubule"/>
    <property type="evidence" value="ECO:0007669"/>
    <property type="project" value="UniProtKB-ARBA"/>
</dbReference>
<keyword evidence="5" id="KW-0963">Cytoplasm</keyword>
<keyword evidence="6" id="KW-0926">Vacuole</keyword>
<feature type="compositionally biased region" description="Low complexity" evidence="24">
    <location>
        <begin position="1545"/>
        <end position="1577"/>
    </location>
</feature>
<evidence type="ECO:0000256" key="3">
    <source>
        <dbReference type="ARBA" id="ARBA00004245"/>
    </source>
</evidence>
<feature type="region of interest" description="Disordered" evidence="24">
    <location>
        <begin position="3828"/>
        <end position="3851"/>
    </location>
</feature>
<feature type="compositionally biased region" description="Pro residues" evidence="24">
    <location>
        <begin position="3945"/>
        <end position="3955"/>
    </location>
</feature>
<dbReference type="InterPro" id="IPR013154">
    <property type="entry name" value="ADH-like_N"/>
</dbReference>
<dbReference type="GO" id="GO:0044732">
    <property type="term" value="C:mitotic spindle pole body"/>
    <property type="evidence" value="ECO:0007669"/>
    <property type="project" value="UniProtKB-ARBA"/>
</dbReference>
<evidence type="ECO:0000256" key="17">
    <source>
        <dbReference type="ARBA" id="ARBA00023212"/>
    </source>
</evidence>
<evidence type="ECO:0000256" key="15">
    <source>
        <dbReference type="ARBA" id="ARBA00023157"/>
    </source>
</evidence>
<dbReference type="CDD" id="cd05283">
    <property type="entry name" value="CAD1"/>
    <property type="match status" value="1"/>
</dbReference>
<dbReference type="PROSITE" id="PS00065">
    <property type="entry name" value="D_2_HYDROXYACID_DH_1"/>
    <property type="match status" value="1"/>
</dbReference>
<dbReference type="GO" id="GO:0016616">
    <property type="term" value="F:oxidoreductase activity, acting on the CH-OH group of donors, NAD or NADP as acceptor"/>
    <property type="evidence" value="ECO:0007669"/>
    <property type="project" value="InterPro"/>
</dbReference>
<keyword evidence="7 22" id="KW-0645">Protease</keyword>
<evidence type="ECO:0000256" key="8">
    <source>
        <dbReference type="ARBA" id="ARBA00022723"/>
    </source>
</evidence>
<dbReference type="Pfam" id="PF00107">
    <property type="entry name" value="ADH_zinc_N"/>
    <property type="match status" value="1"/>
</dbReference>
<keyword evidence="14" id="KW-0560">Oxidoreductase</keyword>
<dbReference type="SUPFAM" id="SSF50129">
    <property type="entry name" value="GroES-like"/>
    <property type="match status" value="1"/>
</dbReference>
<dbReference type="GO" id="GO:0006508">
    <property type="term" value="P:proteolysis"/>
    <property type="evidence" value="ECO:0007669"/>
    <property type="project" value="UniProtKB-KW"/>
</dbReference>
<dbReference type="Gene3D" id="3.90.180.10">
    <property type="entry name" value="Medium-chain alcohol dehydrogenases, catalytic domain"/>
    <property type="match status" value="1"/>
</dbReference>
<dbReference type="GO" id="GO:1990571">
    <property type="term" value="P:meiotic centromere clustering"/>
    <property type="evidence" value="ECO:0007669"/>
    <property type="project" value="UniProtKB-ARBA"/>
</dbReference>
<dbReference type="GO" id="GO:0008270">
    <property type="term" value="F:zinc ion binding"/>
    <property type="evidence" value="ECO:0007669"/>
    <property type="project" value="InterPro"/>
</dbReference>
<dbReference type="CDD" id="cd07992">
    <property type="entry name" value="LPLAT_AAK14816-like"/>
    <property type="match status" value="1"/>
</dbReference>
<dbReference type="GO" id="GO:1990498">
    <property type="term" value="C:mitotic spindle microtubule"/>
    <property type="evidence" value="ECO:0007669"/>
    <property type="project" value="UniProtKB-ARBA"/>
</dbReference>
<keyword evidence="8 23" id="KW-0479">Metal-binding</keyword>
<evidence type="ECO:0000256" key="9">
    <source>
        <dbReference type="ARBA" id="ARBA00022729"/>
    </source>
</evidence>
<dbReference type="InterPro" id="IPR001461">
    <property type="entry name" value="Aspartic_peptidase_A1"/>
</dbReference>
<dbReference type="InterPro" id="IPR047109">
    <property type="entry name" value="CAD-like"/>
</dbReference>
<feature type="compositionally biased region" description="Polar residues" evidence="24">
    <location>
        <begin position="3957"/>
        <end position="3975"/>
    </location>
</feature>
<dbReference type="InterPro" id="IPR016024">
    <property type="entry name" value="ARM-type_fold"/>
</dbReference>
<proteinExistence type="inferred from homology"/>
<keyword evidence="12 22" id="KW-0378">Hydrolase</keyword>
<feature type="active site" evidence="19">
    <location>
        <position position="280"/>
    </location>
</feature>
<feature type="disulfide bond" evidence="20">
    <location>
        <begin position="293"/>
        <end position="298"/>
    </location>
</feature>
<evidence type="ECO:0000256" key="19">
    <source>
        <dbReference type="PIRSR" id="PIRSR601461-1"/>
    </source>
</evidence>
<dbReference type="GO" id="GO:0061863">
    <property type="term" value="F:microtubule plus end polymerase"/>
    <property type="evidence" value="ECO:0007669"/>
    <property type="project" value="InterPro"/>
</dbReference>
<dbReference type="FunFam" id="1.25.10.10:FF:000068">
    <property type="entry name" value="cytoskeleton-associated protein 5 isoform X1"/>
    <property type="match status" value="1"/>
</dbReference>
<dbReference type="GO" id="GO:0046785">
    <property type="term" value="P:microtubule polymerization"/>
    <property type="evidence" value="ECO:0007669"/>
    <property type="project" value="InterPro"/>
</dbReference>
<dbReference type="InterPro" id="IPR036291">
    <property type="entry name" value="NAD(P)-bd_dom_sf"/>
</dbReference>
<dbReference type="InterPro" id="IPR002123">
    <property type="entry name" value="Plipid/glycerol_acylTrfase"/>
</dbReference>
<dbReference type="SUPFAM" id="SSF48371">
    <property type="entry name" value="ARM repeat"/>
    <property type="match status" value="2"/>
</dbReference>
<feature type="compositionally biased region" description="Low complexity" evidence="24">
    <location>
        <begin position="2551"/>
        <end position="2569"/>
    </location>
</feature>
<dbReference type="Gene3D" id="3.40.50.720">
    <property type="entry name" value="NAD(P)-binding Rossmann-like Domain"/>
    <property type="match status" value="1"/>
</dbReference>
<evidence type="ECO:0000313" key="28">
    <source>
        <dbReference type="Proteomes" id="UP000383932"/>
    </source>
</evidence>
<sequence>MMSTITLPIIRSLAPCLLGVRRPSASFRGAKSLHTTHSRTNTVLTNILGDGPAPAVQVKSTGEHGIELADGLILPGPCIFLAGRVFLWDVPTPNERWTNWQLDHFEVFDVVIPKPGALWFDDDARAINRFSLELLLFGTGKSAHLPPPKFRDYLSKVGVQIDVMDTSPTTMLTTILASLVLSNLAAAATTPVKRDPAGVHRMKLKKLSHPASFDPGLQAVSLGQKYGAQVPFAPSNDQFTTQEIHLEGGHNVPLNNYLNAQYYSEITLGTPPQSFKVVLDTGSSNLWVPGKSCTSIACFLHAKYDSSASSTYKANGTGFEIHYGSGSLEGFMSQDTLTIGDLSVKHQDFAEATKEPGLAFAFGKFDGILGLAYPTISVNGAVPPVYQMMKQGLLAEPLFSFRVGDQPDGGEAVFGGIDPSHHKGKIHYVPVRRQAYWEVELESVSLGDDVLELENTGAAIDTGTSLIALPSDMAEMINAQIGAERSWNGQYTVDCSKVASLPDLTFKFGGKPYPLKGSDYILNVQGTCISAFTGLDINLPDGGSIWIVGDVFLRKYFTVYDIGRNAVGFADNDIECVLLDESIAESTARNTNTFLTLDKNRLGNYQLAHLITRLRGIDHQPTILLSSVAAGMANSNLVFKGYGVHDVRKWSDFEIIDIKPKQWEEEDIDIIISHCGVCGTDIHTITGSWGNLKYLPLVVGHEIVGTVVRVGSVAAEKSGIKVGDYVGVGAHVGSCGKCRACKSDNENYCSKGLDTSTICEQNSFYPDGTLTQGGWGTAIRANHRFVFPIPKVLKPEHAASMMCAGLTMYSPLARNGAGPGKKVGIIGLGGLGHFGVLFAKALGAEVYVFSHSPRKERDAKALGADHFIISERAKMKPLRGTLDVLISTVDVAGGFPLRDYLKWVALLFDPIFSSSTGRLLFVNGTFVNVGIPDGHLPQIMPYDIVANGCRLAGSLIGSKKEAMEMLISTRLGMDGAPPPEEDFSGIPIGERLAHKNWKARVHGYEALVKLFQATASEDDPAFRPYISNSDLLKKIATDANAVAQEKGLDALLALVEFAGENAARTRDAVIPALVDKCYGSTRAGTKTKAIELTLRYVEIDNGGEAIVNDLIPGLGAKQPKAVLGTVAALREMISAYGPKVVPPKLILKNLPKIFGHTDKGVRAEGTVLTQALYTYLGPALQPFLSELKPVQIKELNEGFESLDKESKGQGTGAQTRWTKAQARERQAAEERAEDNEDSGGGEEEAAVDPMEFVEAVDIMPKVPANFHEAMGSSKWKDRKEVLDALLEALKAAPKIADSDGHGELAKALAKRMTDANIMCVIAAANCIEALAKGVGQSFGRHRSSLVNPMLERLKERKVNVTDAIGAGLDAVFLTTTLPDVTEDILNSLKSKNPQVKEGTLKFLNRSLAITRVPPAKDSVKPLSTQLAALLEDSDEKVRTGAAEGLGLTMKIVGERALNPVMESMDDIRKAKVKEAFEKAQVRCKASAAPPPKSTQAAAPPAKKKKAAPPPKPDMVFDDVPPKEDSVAKKPIELVDDVAPPKAKPPARFMAKKAPGGAEKGSAPGPAATASAAPAKKLPPAVSAVSNKAGKAAPPPATDTFKYKYTPEDADALSADLVPAQIQTDLADAQWKVRLAALDEMTTWLDGELNGNGVESEVLVRFLGKKPGWSEKNFQVSAKVYMLVGVLAERSSTFSRGSAALAIPHLAEKLGDVKLKKPASDLLLLFAEKTSLSFVLSQAYDAIAKQKAPKVFADSLAWVKQALTDFGIAGLSMRTLIDFLKGALQNSNAAVRSSATSTLVTLRLFAGPAIKDFLEDLNPQLLATIESEFSKVDGQAAPEPTRFSADVAAAPGATDSGAVDVMEELFPRVDLDKLVGATSIITDAKSEQWKTRKEALELLQSILDTKANQRLKPNMGEIGQVLKARVADTNKVVQALALDIITRISTAMNKPFEKHTKLLTLPVATVLSDQKVNVRALGVSTLNAMATACEGIDPMCGPLGTALEAGNPVQRSALLGWLAEWFKTHPPGTGLDLTSWASPIVSCLEDRNGDVRKGAQAVLPIVIACAGYDHVLHQTNSLKPASRSTVVPLIQAARGSAPSAPAPAAAAATSRAPAKTAAKGPPASSKASPAVDSPPASPAQPNAPKSALPGRATAGTGRRMMPLNAATARPDSRTELEERPGSSASVRAPLKAGALKRPAAPAKAVTPVSSGTAPFVTSNLDVKNSRLAKDGSKWVIESGPTRKDLVDILQHQMEPHASKELLGYLFSHDHNAVNDFITGLGVLVDAFSDAVSRDERLGIPIDDLKAMLVANQDLVLKYASLRVHEPQPNLIVRCVDVVDQVIFFMSAEKYMMSDAEAMAFVPTYIHKLGDAREAVRVRVQAIIQNLQLVFPTSRLFSMLLEHGLRSKVAKTRQGTLDEMASILKKSGIRVCDPVKAFPAIATLISDKDPYVRKSTLTVVAEGYVLVGDKIWKYLGSLSGKDKTQVEERLRRTTSMAQPPPTPVRSEVASVPAIARLTGGVPRAGSPGPGPSLRYGGIPRPASPSVTGRAANPTSPTHSVAPHSPAASSSVGRPASPVSRQPQTASAGPSSPVRTRGLMPPSRLSAPRPGSNPVRQLDAEPRPEPVMNGNRPDLGREDESAADDVTKIISNILSNDPGRSVDALKVIQNVLEIPSDQAPLSKGFRDLADHTEGLVETLVIQMSQTFERTEDVNNPATYRLMKHLIQTCNAICDHAVLLESLSVDSLQSLLEELTMRLLQTDDTRDQKVKDLSRFLNMVILRLFNTGRKISVLRALFNLLLQLTKPFPANGTTADAKEAKVAELVLKCVWKLARNIPTDLQRGTIDPIDLLPALETFLQTIPPNDWRQRSANKVPCGDMPLRTIKVIIQHIVAHYADEVYELLSAAFDDPSATIIYPYVFRILNSAEKQLASESGRPRSGTNGSTRSGSPDRQSVRPHAMSPLPSTSTTSAASNSASNRPQSAARSSVNSRSPSLNGGTGFQGLPIEEPDPDARLDEILRHISSETTGALHKEGITELHHFLKAYPQKKARVDSLLEETGPSFKRYITRALASRAAEDEERNSAVAETLNRLESVRRERDSMPPSPTNRSMTSSRRISGSVDFPQPPDEALSRLHNIFNYHISSRMKQTLPLLHHKDSYMLRGLVLRSTCLYPIFIFRPDQYQDLAADYLGFFTKFLGPEVLMKSAVFAYDCLLLFLRVVINIFFREIRPRGAFNIPKDDPVIFVAAPHHNQFLDPVLLASEIYRETHRRVSFLTAAKSMNRWVIGFMASLMNSIPVARAADYASPGTGLVGLSPDDPCLVVGTDTRFTAELAPRKQIMLPRSVGSVVAEVVEVMSDTEARIKREFGGEQGKSTARIREQIETEGKPGLPFKILPHVNQQEMYGHVFHCLQNGGCIGIFPEGGSHDRTDLLPLKAGVSIMALGAMAANPELRVRIVPVGLSYFHAHRFRSRAVVEFGSPIDVPKELLDLFRSGGSSKRDASSKFLAIIYDGLKTVTVRAPDFETLMLVQAARRLYKTPGQHLTLGQVVELNKRFIEGYLHFKDEPRIQALRKSVQDYNRLLRDLGLRDHQVPTARRATWKTLGLLTYRVGLLAVWTMFSLPGVILNGPIFVLASILSRKKAKEALAASTVKVAGRDVIASWKVLISMVVTPFLYGFYAFLATTVVIRAGAPLSLQIWTPFLIMAALPLIGYSALKFGEAGMDVLKSLRPLIIQLIPGQTKQLEKVKRQRASIANELAECINEFGPQLWDNFDEWRILVPSASVPPSTGTPGIWRRKTAVGGVDAQGNLLVHPMKWLDERLFGWSHSARRGTSAWAGGAPSHGPSRVASPDASDNEDYGDYEHVLGYLPHLGVADGARPSGRSRSTSYADLQSLRKGDTTPVHSPSSPKYSSRSRSRSDANLAHLAPVYHNRRSGPSSPIRNTLALTSMPPPIILPPGPESITTASSASHSPTNTTSSFVLAEAPSVGSRESPRQRRMSLNDGVNVQRIAQMPKSEPFEEATEELNRENASRRRQGYESTRDNA</sequence>
<dbReference type="GO" id="GO:0051315">
    <property type="term" value="P:attachment of mitotic spindle microtubules to kinetochore"/>
    <property type="evidence" value="ECO:0007669"/>
    <property type="project" value="UniProtKB-ARBA"/>
</dbReference>
<feature type="compositionally biased region" description="Basic and acidic residues" evidence="24">
    <location>
        <begin position="1519"/>
        <end position="1532"/>
    </location>
</feature>
<dbReference type="SUPFAM" id="SSF51735">
    <property type="entry name" value="NAD(P)-binding Rossmann-fold domains"/>
    <property type="match status" value="1"/>
</dbReference>
<evidence type="ECO:0000313" key="27">
    <source>
        <dbReference type="EMBL" id="KAB5595303.1"/>
    </source>
</evidence>
<dbReference type="Pfam" id="PF08240">
    <property type="entry name" value="ADH_N"/>
    <property type="match status" value="1"/>
</dbReference>
<evidence type="ECO:0000256" key="6">
    <source>
        <dbReference type="ARBA" id="ARBA00022554"/>
    </source>
</evidence>
<evidence type="ECO:0000256" key="11">
    <source>
        <dbReference type="ARBA" id="ARBA00022750"/>
    </source>
</evidence>
<comment type="similarity">
    <text evidence="23">Belongs to the zinc-containing alcohol dehydrogenase family.</text>
</comment>
<dbReference type="FunFam" id="2.40.70.10:FF:000036">
    <property type="entry name" value="Vacuolar aspartic protease"/>
    <property type="match status" value="1"/>
</dbReference>
<dbReference type="GO" id="GO:0099070">
    <property type="term" value="C:static microtubule bundle"/>
    <property type="evidence" value="ECO:0007669"/>
    <property type="project" value="UniProtKB-ARBA"/>
</dbReference>
<keyword evidence="9" id="KW-0732">Signal</keyword>
<dbReference type="FunFam" id="1.25.10.10:FF:000019">
    <property type="entry name" value="Cytoskeleton-associated protein 5"/>
    <property type="match status" value="1"/>
</dbReference>
<dbReference type="FunFam" id="2.40.70.10:FF:000002">
    <property type="entry name" value="Vacuolar aspartic proteinase"/>
    <property type="match status" value="1"/>
</dbReference>
<feature type="compositionally biased region" description="Basic and acidic residues" evidence="24">
    <location>
        <begin position="2169"/>
        <end position="2179"/>
    </location>
</feature>
<dbReference type="InterPro" id="IPR045110">
    <property type="entry name" value="XMAP215"/>
</dbReference>
<dbReference type="Pfam" id="PF00026">
    <property type="entry name" value="Asp"/>
    <property type="match status" value="1"/>
</dbReference>
<evidence type="ECO:0000256" key="24">
    <source>
        <dbReference type="SAM" id="MobiDB-lite"/>
    </source>
</evidence>
<feature type="disulfide bond" evidence="20">
    <location>
        <begin position="495"/>
        <end position="528"/>
    </location>
</feature>
<comment type="similarity">
    <text evidence="18">Belongs to the TOG/XMAP215 family.</text>
</comment>
<keyword evidence="17" id="KW-0206">Cytoskeleton</keyword>
<dbReference type="Proteomes" id="UP000383932">
    <property type="component" value="Unassembled WGS sequence"/>
</dbReference>
<evidence type="ECO:0000256" key="12">
    <source>
        <dbReference type="ARBA" id="ARBA00022801"/>
    </source>
</evidence>
<dbReference type="Pfam" id="PF04430">
    <property type="entry name" value="DUF498"/>
    <property type="match status" value="1"/>
</dbReference>
<feature type="region of interest" description="Disordered" evidence="24">
    <location>
        <begin position="2928"/>
        <end position="3007"/>
    </location>
</feature>
<dbReference type="InterPro" id="IPR021109">
    <property type="entry name" value="Peptidase_aspartic_dom_sf"/>
</dbReference>
<dbReference type="GO" id="GO:0000022">
    <property type="term" value="P:mitotic spindle elongation"/>
    <property type="evidence" value="ECO:0007669"/>
    <property type="project" value="UniProtKB-ARBA"/>
</dbReference>
<dbReference type="PROSITE" id="PS50077">
    <property type="entry name" value="HEAT_REPEAT"/>
    <property type="match status" value="1"/>
</dbReference>
<feature type="compositionally biased region" description="Basic and acidic residues" evidence="24">
    <location>
        <begin position="4020"/>
        <end position="4040"/>
    </location>
</feature>
<keyword evidence="25" id="KW-0812">Transmembrane</keyword>
<dbReference type="CDD" id="cd05488">
    <property type="entry name" value="Proteinase_A_fungi"/>
    <property type="match status" value="1"/>
</dbReference>
<organism evidence="27 28">
    <name type="scientific">Ceratobasidium theobromae</name>
    <dbReference type="NCBI Taxonomy" id="1582974"/>
    <lineage>
        <taxon>Eukaryota</taxon>
        <taxon>Fungi</taxon>
        <taxon>Dikarya</taxon>
        <taxon>Basidiomycota</taxon>
        <taxon>Agaricomycotina</taxon>
        <taxon>Agaricomycetes</taxon>
        <taxon>Cantharellales</taxon>
        <taxon>Ceratobasidiaceae</taxon>
        <taxon>Ceratobasidium</taxon>
    </lineage>
</organism>
<keyword evidence="16" id="KW-0325">Glycoprotein</keyword>
<feature type="region of interest" description="Disordered" evidence="24">
    <location>
        <begin position="2095"/>
        <end position="2210"/>
    </location>
</feature>
<dbReference type="Gene3D" id="1.25.10.10">
    <property type="entry name" value="Leucine-rich Repeat Variant"/>
    <property type="match status" value="5"/>
</dbReference>
<comment type="similarity">
    <text evidence="4 22">Belongs to the peptidase A1 family.</text>
</comment>
<dbReference type="PROSITE" id="PS00059">
    <property type="entry name" value="ADH_ZINC"/>
    <property type="match status" value="1"/>
</dbReference>
<dbReference type="OrthoDB" id="205662at2759"/>
<dbReference type="InterPro" id="IPR034085">
    <property type="entry name" value="TOG"/>
</dbReference>
<name>A0A5N5QUT3_9AGAM</name>
<evidence type="ECO:0000256" key="18">
    <source>
        <dbReference type="ARBA" id="ARBA00025722"/>
    </source>
</evidence>
<evidence type="ECO:0000259" key="26">
    <source>
        <dbReference type="PROSITE" id="PS51767"/>
    </source>
</evidence>
<evidence type="ECO:0000256" key="4">
    <source>
        <dbReference type="ARBA" id="ARBA00007447"/>
    </source>
</evidence>
<comment type="subcellular location">
    <subcellularLocation>
        <location evidence="3">Cytoplasm</location>
        <location evidence="3">Cytoskeleton</location>
    </subcellularLocation>
    <subcellularLocation>
        <location evidence="2">Vacuole</location>
    </subcellularLocation>
</comment>
<evidence type="ECO:0000256" key="20">
    <source>
        <dbReference type="PIRSR" id="PIRSR601461-2"/>
    </source>
</evidence>
<comment type="caution">
    <text evidence="27">The sequence shown here is derived from an EMBL/GenBank/DDBJ whole genome shotgun (WGS) entry which is preliminary data.</text>
</comment>
<evidence type="ECO:0000256" key="22">
    <source>
        <dbReference type="RuleBase" id="RU000454"/>
    </source>
</evidence>
<dbReference type="GO" id="GO:0051010">
    <property type="term" value="F:microtubule plus-end binding"/>
    <property type="evidence" value="ECO:0007669"/>
    <property type="project" value="InterPro"/>
</dbReference>
<dbReference type="InterPro" id="IPR007523">
    <property type="entry name" value="NDUFAF3/AAMDC"/>
</dbReference>
<dbReference type="GO" id="GO:0004190">
    <property type="term" value="F:aspartic-type endopeptidase activity"/>
    <property type="evidence" value="ECO:0007669"/>
    <property type="project" value="UniProtKB-KW"/>
</dbReference>
<dbReference type="Gene3D" id="3.40.1230.10">
    <property type="entry name" value="MTH938-like"/>
    <property type="match status" value="1"/>
</dbReference>
<evidence type="ECO:0000256" key="23">
    <source>
        <dbReference type="RuleBase" id="RU361277"/>
    </source>
</evidence>
<feature type="compositionally biased region" description="Acidic residues" evidence="24">
    <location>
        <begin position="1231"/>
        <end position="1246"/>
    </location>
</feature>
<dbReference type="InterPro" id="IPR033819">
    <property type="entry name" value="Saccharopepsin"/>
</dbReference>
<evidence type="ECO:0000256" key="21">
    <source>
        <dbReference type="PROSITE-ProRule" id="PRU00103"/>
    </source>
</evidence>
<dbReference type="InterPro" id="IPR011989">
    <property type="entry name" value="ARM-like"/>
</dbReference>
<dbReference type="Pfam" id="PF21041">
    <property type="entry name" value="XMAP215_CLASP_TOG"/>
    <property type="match status" value="3"/>
</dbReference>
<dbReference type="InterPro" id="IPR013149">
    <property type="entry name" value="ADH-like_C"/>
</dbReference>
<keyword evidence="13 23" id="KW-0862">Zinc</keyword>
<dbReference type="PANTHER" id="PTHR12609">
    <property type="entry name" value="MICROTUBULE ASSOCIATED PROTEIN XMAP215"/>
    <property type="match status" value="1"/>
</dbReference>
<feature type="region of interest" description="Disordered" evidence="24">
    <location>
        <begin position="1201"/>
        <end position="1246"/>
    </location>
</feature>
<dbReference type="SUPFAM" id="SSF64076">
    <property type="entry name" value="MTH938-like"/>
    <property type="match status" value="1"/>
</dbReference>
<keyword evidence="11 22" id="KW-0064">Aspartyl protease</keyword>
<dbReference type="GO" id="GO:0016746">
    <property type="term" value="F:acyltransferase activity"/>
    <property type="evidence" value="ECO:0007669"/>
    <property type="project" value="InterPro"/>
</dbReference>
<feature type="region of interest" description="Disordered" evidence="24">
    <location>
        <begin position="3090"/>
        <end position="3117"/>
    </location>
</feature>
<dbReference type="FunFam" id="1.25.10.10:FF:000063">
    <property type="entry name" value="Putative cytoskeleton-associated protein 5"/>
    <property type="match status" value="1"/>
</dbReference>
<reference evidence="27 28" key="1">
    <citation type="journal article" date="2019" name="Fungal Biol. Biotechnol.">
        <title>Draft genome sequence of fastidious pathogen Ceratobasidium theobromae, which causes vascular-streak dieback in Theobroma cacao.</title>
        <authorList>
            <person name="Ali S.S."/>
            <person name="Asman A."/>
            <person name="Shao J."/>
            <person name="Firmansyah A.P."/>
            <person name="Susilo A.W."/>
            <person name="Rosmana A."/>
            <person name="McMahon P."/>
            <person name="Junaid M."/>
            <person name="Guest D."/>
            <person name="Kheng T.Y."/>
            <person name="Meinhardt L.W."/>
            <person name="Bailey B.A."/>
        </authorList>
    </citation>
    <scope>NUCLEOTIDE SEQUENCE [LARGE SCALE GENOMIC DNA]</scope>
    <source>
        <strain evidence="27 28">CT2</strain>
    </source>
</reference>
<dbReference type="PRINTS" id="PR00792">
    <property type="entry name" value="PEPSIN"/>
</dbReference>
<feature type="compositionally biased region" description="Low complexity" evidence="24">
    <location>
        <begin position="2958"/>
        <end position="2984"/>
    </location>
</feature>
<feature type="transmembrane region" description="Helical" evidence="25">
    <location>
        <begin position="3606"/>
        <end position="3634"/>
    </location>
</feature>
<dbReference type="GO" id="GO:0000324">
    <property type="term" value="C:fungal-type vacuole"/>
    <property type="evidence" value="ECO:0007669"/>
    <property type="project" value="InterPro"/>
</dbReference>
<dbReference type="InterPro" id="IPR002328">
    <property type="entry name" value="ADH_Zn_CS"/>
</dbReference>
<evidence type="ECO:0000256" key="13">
    <source>
        <dbReference type="ARBA" id="ARBA00022833"/>
    </source>
</evidence>
<feature type="compositionally biased region" description="Basic and acidic residues" evidence="24">
    <location>
        <begin position="1221"/>
        <end position="1230"/>
    </location>
</feature>
<comment type="cofactor">
    <cofactor evidence="1 23">
        <name>Zn(2+)</name>
        <dbReference type="ChEBI" id="CHEBI:29105"/>
    </cofactor>
</comment>
<evidence type="ECO:0000256" key="7">
    <source>
        <dbReference type="ARBA" id="ARBA00022670"/>
    </source>
</evidence>
<feature type="transmembrane region" description="Helical" evidence="25">
    <location>
        <begin position="3654"/>
        <end position="3677"/>
    </location>
</feature>